<keyword evidence="1" id="KW-0677">Repeat</keyword>
<organism evidence="3 4">
    <name type="scientific">Hebeloma cylindrosporum</name>
    <dbReference type="NCBI Taxonomy" id="76867"/>
    <lineage>
        <taxon>Eukaryota</taxon>
        <taxon>Fungi</taxon>
        <taxon>Dikarya</taxon>
        <taxon>Basidiomycota</taxon>
        <taxon>Agaricomycotina</taxon>
        <taxon>Agaricomycetes</taxon>
        <taxon>Agaricomycetidae</taxon>
        <taxon>Agaricales</taxon>
        <taxon>Agaricineae</taxon>
        <taxon>Hymenogastraceae</taxon>
        <taxon>Hebeloma</taxon>
    </lineage>
</organism>
<keyword evidence="4" id="KW-1185">Reference proteome</keyword>
<gene>
    <name evidence="3" type="ORF">M413DRAFT_191679</name>
</gene>
<dbReference type="Proteomes" id="UP000053424">
    <property type="component" value="Unassembled WGS sequence"/>
</dbReference>
<evidence type="ECO:0000313" key="3">
    <source>
        <dbReference type="EMBL" id="KIM39470.1"/>
    </source>
</evidence>
<evidence type="ECO:0000313" key="4">
    <source>
        <dbReference type="Proteomes" id="UP000053424"/>
    </source>
</evidence>
<reference evidence="4" key="2">
    <citation type="submission" date="2015-01" db="EMBL/GenBank/DDBJ databases">
        <title>Evolutionary Origins and Diversification of the Mycorrhizal Mutualists.</title>
        <authorList>
            <consortium name="DOE Joint Genome Institute"/>
            <consortium name="Mycorrhizal Genomics Consortium"/>
            <person name="Kohler A."/>
            <person name="Kuo A."/>
            <person name="Nagy L.G."/>
            <person name="Floudas D."/>
            <person name="Copeland A."/>
            <person name="Barry K.W."/>
            <person name="Cichocki N."/>
            <person name="Veneault-Fourrey C."/>
            <person name="LaButti K."/>
            <person name="Lindquist E.A."/>
            <person name="Lipzen A."/>
            <person name="Lundell T."/>
            <person name="Morin E."/>
            <person name="Murat C."/>
            <person name="Riley R."/>
            <person name="Ohm R."/>
            <person name="Sun H."/>
            <person name="Tunlid A."/>
            <person name="Henrissat B."/>
            <person name="Grigoriev I.V."/>
            <person name="Hibbett D.S."/>
            <person name="Martin F."/>
        </authorList>
    </citation>
    <scope>NUCLEOTIDE SEQUENCE [LARGE SCALE GENOMIC DNA]</scope>
    <source>
        <strain evidence="4">h7</strain>
    </source>
</reference>
<accession>A0A0C3BRY7</accession>
<dbReference type="PANTHER" id="PTHR10039:SF17">
    <property type="entry name" value="FUNGAL STAND N-TERMINAL GOODBYE DOMAIN-CONTAINING PROTEIN-RELATED"/>
    <property type="match status" value="1"/>
</dbReference>
<dbReference type="PANTHER" id="PTHR10039">
    <property type="entry name" value="AMELOGENIN"/>
    <property type="match status" value="1"/>
</dbReference>
<name>A0A0C3BRY7_HEBCY</name>
<dbReference type="STRING" id="686832.A0A0C3BRY7"/>
<dbReference type="Gene3D" id="3.40.50.300">
    <property type="entry name" value="P-loop containing nucleotide triphosphate hydrolases"/>
    <property type="match status" value="1"/>
</dbReference>
<feature type="domain" description="Nephrocystin 3-like N-terminal" evidence="2">
    <location>
        <begin position="73"/>
        <end position="239"/>
    </location>
</feature>
<dbReference type="HOGENOM" id="CLU_000288_6_10_1"/>
<proteinExistence type="predicted"/>
<protein>
    <recommendedName>
        <fullName evidence="2">Nephrocystin 3-like N-terminal domain-containing protein</fullName>
    </recommendedName>
</protein>
<evidence type="ECO:0000259" key="2">
    <source>
        <dbReference type="Pfam" id="PF24883"/>
    </source>
</evidence>
<dbReference type="Pfam" id="PF24883">
    <property type="entry name" value="NPHP3_N"/>
    <property type="match status" value="1"/>
</dbReference>
<dbReference type="SUPFAM" id="SSF52540">
    <property type="entry name" value="P-loop containing nucleoside triphosphate hydrolases"/>
    <property type="match status" value="1"/>
</dbReference>
<dbReference type="AlphaFoldDB" id="A0A0C3BRY7"/>
<dbReference type="OrthoDB" id="2970937at2759"/>
<dbReference type="InterPro" id="IPR027417">
    <property type="entry name" value="P-loop_NTPase"/>
</dbReference>
<dbReference type="InterPro" id="IPR056884">
    <property type="entry name" value="NPHP3-like_N"/>
</dbReference>
<dbReference type="EMBL" id="KN831785">
    <property type="protein sequence ID" value="KIM39470.1"/>
    <property type="molecule type" value="Genomic_DNA"/>
</dbReference>
<sequence>MAMFAESRNALILGGNFAAVEKGDVHFHMGTIPGQRGWDLLQKNIAPGVFHDAAERPDPPRCHPRTRQSILKKIMTWIKDLDTQQLVLWLYGPAGSGKTAIAQTIAEMCAISGILAASFFFSRLAAGRSDKTHLFSTMAFELSIMIPEMRRHVESAVERDPSIFSRSLATQMQKLIVGPLNAAAEETPCREPKTPSPRLVILDGLDECTDSQAQREILETLSKCVTQLSYPLVFLVASRPEYEIREVFNTSVLRSLTWAIALDNTYHPDDDIKIFLQSKFDENKEKHPSRGSLPTPWPTDEDMDHLVKKASGQFIYASTVMKYIESHRHHPMKRLKIVLGLSNPGNDTPFAQLDALYHHIFQSVEGIEKALEILVLLILGSEYQPLLTVSFTEVLLEYEAGDVQTILSDMHALVRVPKTGDKDQDLQIYHASLSDFLLDQSRSGRFFIDSEEAHTYLAIRWINYTIVLETELRNDYGPHRLALRHCVRTKLSPTLLEALKRLDIAGYTSFFWRIHHHRYLADLSRFIEWLGAEGPCNSGNERLLFYRASFDTWFRGELMKFPPETRSYAPALFIFAGGFHEHFLAMWEILISKADLQERIQHPVECGWFWHHFNSLRDYPDLGDHAFKLVHGFFSDPSRAGEFYVDDVKYADLAEKFATFVYRPHHFDAIKKTTTKVWESIVDRTTVAWDEKPKVREKEKLNWIGECTEVALENLPIILQRAEKRPKLARYLSDKSLQCSRSDILYERRKEAGISILKYIKECMIQFRDHVHLPECDFCAICSEEQGDHAALRYPSADDMWDVVDSTPSGAEDHVEMTDVSPTNLAASTSSPATVAGLTVPVAGLNIQLSQEVICKTPSSRRSIRKRIRNWVKRGGKP</sequence>
<evidence type="ECO:0000256" key="1">
    <source>
        <dbReference type="ARBA" id="ARBA00022737"/>
    </source>
</evidence>
<reference evidence="3 4" key="1">
    <citation type="submission" date="2014-04" db="EMBL/GenBank/DDBJ databases">
        <authorList>
            <consortium name="DOE Joint Genome Institute"/>
            <person name="Kuo A."/>
            <person name="Gay G."/>
            <person name="Dore J."/>
            <person name="Kohler A."/>
            <person name="Nagy L.G."/>
            <person name="Floudas D."/>
            <person name="Copeland A."/>
            <person name="Barry K.W."/>
            <person name="Cichocki N."/>
            <person name="Veneault-Fourrey C."/>
            <person name="LaButti K."/>
            <person name="Lindquist E.A."/>
            <person name="Lipzen A."/>
            <person name="Lundell T."/>
            <person name="Morin E."/>
            <person name="Murat C."/>
            <person name="Sun H."/>
            <person name="Tunlid A."/>
            <person name="Henrissat B."/>
            <person name="Grigoriev I.V."/>
            <person name="Hibbett D.S."/>
            <person name="Martin F."/>
            <person name="Nordberg H.P."/>
            <person name="Cantor M.N."/>
            <person name="Hua S.X."/>
        </authorList>
    </citation>
    <scope>NUCLEOTIDE SEQUENCE [LARGE SCALE GENOMIC DNA]</scope>
    <source>
        <strain evidence="4">h7</strain>
    </source>
</reference>